<feature type="compositionally biased region" description="Basic and acidic residues" evidence="3">
    <location>
        <begin position="289"/>
        <end position="302"/>
    </location>
</feature>
<dbReference type="Proteomes" id="UP000433883">
    <property type="component" value="Unassembled WGS sequence"/>
</dbReference>
<feature type="region of interest" description="Disordered" evidence="3">
    <location>
        <begin position="284"/>
        <end position="405"/>
    </location>
</feature>
<comment type="subcellular location">
    <subcellularLocation>
        <location evidence="1">Nucleus</location>
    </subcellularLocation>
</comment>
<feature type="compositionally biased region" description="Basic and acidic residues" evidence="3">
    <location>
        <begin position="162"/>
        <end position="175"/>
    </location>
</feature>
<feature type="region of interest" description="Disordered" evidence="3">
    <location>
        <begin position="1"/>
        <end position="55"/>
    </location>
</feature>
<protein>
    <recommendedName>
        <fullName evidence="4">RED-like N-terminal domain-containing protein</fullName>
    </recommendedName>
</protein>
<dbReference type="GO" id="GO:0005634">
    <property type="term" value="C:nucleus"/>
    <property type="evidence" value="ECO:0007669"/>
    <property type="project" value="UniProtKB-SubCell"/>
</dbReference>
<evidence type="ECO:0000259" key="4">
    <source>
        <dbReference type="Pfam" id="PF07808"/>
    </source>
</evidence>
<dbReference type="InterPro" id="IPR012916">
    <property type="entry name" value="RED_N"/>
</dbReference>
<gene>
    <name evidence="5" type="ORF">BLS_006918</name>
</gene>
<name>A0A8H3Z5Z3_VENIN</name>
<feature type="compositionally biased region" description="Acidic residues" evidence="3">
    <location>
        <begin position="501"/>
        <end position="515"/>
    </location>
</feature>
<feature type="region of interest" description="Disordered" evidence="3">
    <location>
        <begin position="162"/>
        <end position="185"/>
    </location>
</feature>
<feature type="compositionally biased region" description="Acidic residues" evidence="3">
    <location>
        <begin position="176"/>
        <end position="185"/>
    </location>
</feature>
<feature type="domain" description="RED-like N-terminal" evidence="4">
    <location>
        <begin position="81"/>
        <end position="173"/>
    </location>
</feature>
<dbReference type="AlphaFoldDB" id="A0A8H3Z5Z3"/>
<evidence type="ECO:0000256" key="2">
    <source>
        <dbReference type="ARBA" id="ARBA00023242"/>
    </source>
</evidence>
<feature type="compositionally biased region" description="Acidic residues" evidence="3">
    <location>
        <begin position="319"/>
        <end position="328"/>
    </location>
</feature>
<feature type="region of interest" description="Disordered" evidence="3">
    <location>
        <begin position="427"/>
        <end position="551"/>
    </location>
</feature>
<feature type="compositionally biased region" description="Polar residues" evidence="3">
    <location>
        <begin position="11"/>
        <end position="24"/>
    </location>
</feature>
<feature type="region of interest" description="Disordered" evidence="3">
    <location>
        <begin position="198"/>
        <end position="219"/>
    </location>
</feature>
<comment type="caution">
    <text evidence="5">The sequence shown here is derived from an EMBL/GenBank/DDBJ whole genome shotgun (WGS) entry which is preliminary data.</text>
</comment>
<dbReference type="EMBL" id="WNWQ01000052">
    <property type="protein sequence ID" value="KAE9981852.1"/>
    <property type="molecule type" value="Genomic_DNA"/>
</dbReference>
<feature type="compositionally biased region" description="Basic and acidic residues" evidence="3">
    <location>
        <begin position="535"/>
        <end position="551"/>
    </location>
</feature>
<dbReference type="InterPro" id="IPR039896">
    <property type="entry name" value="Red-like"/>
</dbReference>
<accession>A0A8H3Z5Z3</accession>
<reference evidence="5 6" key="1">
    <citation type="submission" date="2019-11" db="EMBL/GenBank/DDBJ databases">
        <title>Venturia inaequalis Genome Resource.</title>
        <authorList>
            <person name="Lichtner F.J."/>
        </authorList>
    </citation>
    <scope>NUCLEOTIDE SEQUENCE [LARGE SCALE GENOMIC DNA]</scope>
    <source>
        <strain evidence="5">Bline_iso_100314</strain>
    </source>
</reference>
<proteinExistence type="predicted"/>
<organism evidence="5 6">
    <name type="scientific">Venturia inaequalis</name>
    <name type="common">Apple scab fungus</name>
    <dbReference type="NCBI Taxonomy" id="5025"/>
    <lineage>
        <taxon>Eukaryota</taxon>
        <taxon>Fungi</taxon>
        <taxon>Dikarya</taxon>
        <taxon>Ascomycota</taxon>
        <taxon>Pezizomycotina</taxon>
        <taxon>Dothideomycetes</taxon>
        <taxon>Pleosporomycetidae</taxon>
        <taxon>Venturiales</taxon>
        <taxon>Venturiaceae</taxon>
        <taxon>Venturia</taxon>
    </lineage>
</organism>
<evidence type="ECO:0000256" key="1">
    <source>
        <dbReference type="ARBA" id="ARBA00004123"/>
    </source>
</evidence>
<evidence type="ECO:0000256" key="3">
    <source>
        <dbReference type="SAM" id="MobiDB-lite"/>
    </source>
</evidence>
<evidence type="ECO:0000313" key="6">
    <source>
        <dbReference type="Proteomes" id="UP000433883"/>
    </source>
</evidence>
<evidence type="ECO:0000313" key="5">
    <source>
        <dbReference type="EMBL" id="KAE9981852.1"/>
    </source>
</evidence>
<dbReference type="Pfam" id="PF07808">
    <property type="entry name" value="RED_N"/>
    <property type="match status" value="1"/>
</dbReference>
<keyword evidence="2" id="KW-0539">Nucleus</keyword>
<feature type="compositionally biased region" description="Basic residues" evidence="3">
    <location>
        <begin position="521"/>
        <end position="534"/>
    </location>
</feature>
<dbReference type="PANTHER" id="PTHR12765">
    <property type="entry name" value="RED PROTEIN IK FACTOR CYTOKINE IK"/>
    <property type="match status" value="1"/>
</dbReference>
<sequence>MNNEQFRKLIASNSSAPKNGTSATPKPGSATPALGSRLKSSIPMTPRSLGGSKGGVDFRKQLAEQNAASEKTRKFRTAAPKGSRLAEGYVDRTRERVDVEADEKAKRIKALEEQMKLGQISEAIFLRARDAITGGDVSNTHLVKGLDFKLLERVRRGEDVLSAKAKEEEGEKEGEPTGDLDDEFEELDRNLEVAPVVREKVEKKGEMAPPPVAVAGQKRTRDQILAELKAQRKAAAQAKAEAMAPKLGKGFKKIGGPEEPRIEVDAKGREILITVDEEGNIKRRVRKAPKQEQEIIPDKDAEVLGASVVVPEAPPPPPDSDDDVDIFEDAGHDFNPLDNLGSDSDEEEEGIDSKPKPTPKPPAESDEEGEVPSRSTSPNPPPENPTRTTTATSTAPRNYFNEDPSTLSVLSNLKNDLTDPAVLAALAKTRNLDPTKLSSETEEEAARRKRHAAMINRDDRDLEDMDMGFGSSRFDDAEEMAGEGERVKLSKWKGLKTLTGEDGDGDGDGDDEEGGDGGGGAKKKRKRGGGKRKGDKNDAGDVLKVMEGRRK</sequence>
<feature type="compositionally biased region" description="Low complexity" evidence="3">
    <location>
        <begin position="385"/>
        <end position="398"/>
    </location>
</feature>